<dbReference type="InterPro" id="IPR003591">
    <property type="entry name" value="Leu-rich_rpt_typical-subtyp"/>
</dbReference>
<dbReference type="SUPFAM" id="SSF52047">
    <property type="entry name" value="RNI-like"/>
    <property type="match status" value="1"/>
</dbReference>
<evidence type="ECO:0000256" key="11">
    <source>
        <dbReference type="ARBA" id="ARBA00022737"/>
    </source>
</evidence>
<keyword evidence="24" id="KW-1185">Reference proteome</keyword>
<dbReference type="FunFam" id="3.80.10.10:FF:000687">
    <property type="entry name" value="Leucine Rich Repeat family protein, expressed"/>
    <property type="match status" value="1"/>
</dbReference>
<dbReference type="InterPro" id="IPR011009">
    <property type="entry name" value="Kinase-like_dom_sf"/>
</dbReference>
<evidence type="ECO:0000256" key="18">
    <source>
        <dbReference type="ARBA" id="ARBA00023180"/>
    </source>
</evidence>
<organism evidence="23 24">
    <name type="scientific">Gossypium barbadense</name>
    <name type="common">Sea Island cotton</name>
    <name type="synonym">Hibiscus barbadensis</name>
    <dbReference type="NCBI Taxonomy" id="3634"/>
    <lineage>
        <taxon>Eukaryota</taxon>
        <taxon>Viridiplantae</taxon>
        <taxon>Streptophyta</taxon>
        <taxon>Embryophyta</taxon>
        <taxon>Tracheophyta</taxon>
        <taxon>Spermatophyta</taxon>
        <taxon>Magnoliopsida</taxon>
        <taxon>eudicotyledons</taxon>
        <taxon>Gunneridae</taxon>
        <taxon>Pentapetalae</taxon>
        <taxon>rosids</taxon>
        <taxon>malvids</taxon>
        <taxon>Malvales</taxon>
        <taxon>Malvaceae</taxon>
        <taxon>Malvoideae</taxon>
        <taxon>Gossypium</taxon>
    </lineage>
</organism>
<dbReference type="Pfam" id="PF00069">
    <property type="entry name" value="Pkinase"/>
    <property type="match status" value="1"/>
</dbReference>
<protein>
    <recommendedName>
        <fullName evidence="3">non-specific serine/threonine protein kinase</fullName>
        <ecNumber evidence="3">2.7.11.1</ecNumber>
    </recommendedName>
</protein>
<keyword evidence="4" id="KW-1003">Cell membrane</keyword>
<evidence type="ECO:0000256" key="10">
    <source>
        <dbReference type="ARBA" id="ARBA00022729"/>
    </source>
</evidence>
<evidence type="ECO:0000256" key="21">
    <source>
        <dbReference type="SAM" id="Phobius"/>
    </source>
</evidence>
<evidence type="ECO:0000256" key="9">
    <source>
        <dbReference type="ARBA" id="ARBA00022692"/>
    </source>
</evidence>
<dbReference type="PANTHER" id="PTHR48053:SF32">
    <property type="entry name" value="LEUCINE RICH REPEAT FAMILY PROTEIN, EXPRESSED"/>
    <property type="match status" value="1"/>
</dbReference>
<evidence type="ECO:0000256" key="14">
    <source>
        <dbReference type="ARBA" id="ARBA00022840"/>
    </source>
</evidence>
<dbReference type="PRINTS" id="PR00019">
    <property type="entry name" value="LEURICHRPT"/>
</dbReference>
<evidence type="ECO:0000256" key="5">
    <source>
        <dbReference type="ARBA" id="ARBA00022527"/>
    </source>
</evidence>
<dbReference type="Gene3D" id="3.30.200.20">
    <property type="entry name" value="Phosphorylase Kinase, domain 1"/>
    <property type="match status" value="1"/>
</dbReference>
<evidence type="ECO:0000256" key="16">
    <source>
        <dbReference type="ARBA" id="ARBA00023136"/>
    </source>
</evidence>
<sequence length="959" mass="106828">MFSTRTQAEALLQWKSSLSFSPPSLDSWSFSNLNNLCNWTFITCDGATRAVSQIDPSYGNLSGSIAHFNFTSFANLTLFNLNSNNIDGSIPVAIGTLSKLVVLDLSNNSFQRNMRGEIGNLTELQYLSLFNNSLNGTIPFQVSNLQKLRYLDIGFNYFVDPDSFNFSGMPLLIHLGLANNELELEFPQFILNCHNLTFLDLSVNRLSGSIPESLYTNLSHLKYLSLCGNSFEGPLSSNISKLSKLIVLQLKTNRFNGSIPNSQLRKLRRLDLHSNGLNSTIPPELGSCMNLTFLGLSDNFFPDEISPSLISNWTNLISLQLQSNFFTRKIQPKIGLLIKLRILFLYDNKLSGSIPSEIGNLNSLNTLDLSRNQLSGPIPQTVGNMKSLKSLDINTNIFHGELPDTISNLTNLNAFLVFTNRFSGKIPQNFGKNSPQLATVSFSNNRFSEELPPELCSGLALENFTWGQCRNFTKLQIERDKISSGIPAELGKLAQLGVLNLGANELTGEIPLELGNHLRGRIPQTVGNLVMLEYLHLSRNKFIGRISEKVENCKKLLRLNLSQNKLSGEILRELDLGKLVSLKILNVSHNDFSRRIPSSFSFMISLSSFDFSYNELTGSIPSSGVFRNATWNAFVGNLGLYEDVKGLTPCNSSATKRKSNSKKVFNSIIFPIYGILILAAIVVGVFLYHKQRKILDEQSKKDGKFTFGDIKKSTEGFADKYCIGKRGFGCVYRAVLASGQVVAVKKLNLSNSDDIQETNQRSFENEIHMLTEARHQNIIKLYGYCSRGGRIYLVYECVERGSLGSVLVKIVQGLAHAVAYLHHDCSPPIIHRDKSLNNILLEGEYELRLSYFGTARLLNLNSSHWTTVAGSYGYIALELALTMRVTMKYDVFSFGVLLSSLSSITLLSNDIELLLKDLLDQRLPPPTDQIAEEVVSVITIGLSCIRFVLESRPTIRFVA</sequence>
<evidence type="ECO:0000256" key="4">
    <source>
        <dbReference type="ARBA" id="ARBA00022475"/>
    </source>
</evidence>
<dbReference type="GO" id="GO:0005524">
    <property type="term" value="F:ATP binding"/>
    <property type="evidence" value="ECO:0007669"/>
    <property type="project" value="UniProtKB-KW"/>
</dbReference>
<proteinExistence type="inferred from homology"/>
<keyword evidence="17" id="KW-0675">Receptor</keyword>
<evidence type="ECO:0000313" key="24">
    <source>
        <dbReference type="Proteomes" id="UP000327439"/>
    </source>
</evidence>
<evidence type="ECO:0000256" key="8">
    <source>
        <dbReference type="ARBA" id="ARBA00022679"/>
    </source>
</evidence>
<comment type="catalytic activity">
    <reaction evidence="19">
        <text>L-threonyl-[protein] + ATP = O-phospho-L-threonyl-[protein] + ADP + H(+)</text>
        <dbReference type="Rhea" id="RHEA:46608"/>
        <dbReference type="Rhea" id="RHEA-COMP:11060"/>
        <dbReference type="Rhea" id="RHEA-COMP:11605"/>
        <dbReference type="ChEBI" id="CHEBI:15378"/>
        <dbReference type="ChEBI" id="CHEBI:30013"/>
        <dbReference type="ChEBI" id="CHEBI:30616"/>
        <dbReference type="ChEBI" id="CHEBI:61977"/>
        <dbReference type="ChEBI" id="CHEBI:456216"/>
        <dbReference type="EC" id="2.7.11.1"/>
    </reaction>
</comment>
<evidence type="ECO:0000256" key="6">
    <source>
        <dbReference type="ARBA" id="ARBA00022553"/>
    </source>
</evidence>
<dbReference type="Gene3D" id="3.80.10.10">
    <property type="entry name" value="Ribonuclease Inhibitor"/>
    <property type="match status" value="3"/>
</dbReference>
<keyword evidence="7" id="KW-0433">Leucine-rich repeat</keyword>
<dbReference type="PROSITE" id="PS50011">
    <property type="entry name" value="PROTEIN_KINASE_DOM"/>
    <property type="match status" value="1"/>
</dbReference>
<name>A0A5J5QU82_GOSBA</name>
<evidence type="ECO:0000256" key="13">
    <source>
        <dbReference type="ARBA" id="ARBA00022777"/>
    </source>
</evidence>
<dbReference type="Pfam" id="PF08263">
    <property type="entry name" value="LRRNT_2"/>
    <property type="match status" value="1"/>
</dbReference>
<dbReference type="FunFam" id="3.80.10.10:FF:000400">
    <property type="entry name" value="Nuclear pore complex protein NUP107"/>
    <property type="match status" value="1"/>
</dbReference>
<dbReference type="Pfam" id="PF00560">
    <property type="entry name" value="LRR_1"/>
    <property type="match status" value="5"/>
</dbReference>
<keyword evidence="16 21" id="KW-0472">Membrane</keyword>
<evidence type="ECO:0000256" key="2">
    <source>
        <dbReference type="ARBA" id="ARBA00009592"/>
    </source>
</evidence>
<dbReference type="PANTHER" id="PTHR48053">
    <property type="entry name" value="LEUCINE RICH REPEAT FAMILY PROTEIN, EXPRESSED"/>
    <property type="match status" value="1"/>
</dbReference>
<dbReference type="InterPro" id="IPR001611">
    <property type="entry name" value="Leu-rich_rpt"/>
</dbReference>
<evidence type="ECO:0000256" key="15">
    <source>
        <dbReference type="ARBA" id="ARBA00022989"/>
    </source>
</evidence>
<feature type="transmembrane region" description="Helical" evidence="21">
    <location>
        <begin position="668"/>
        <end position="688"/>
    </location>
</feature>
<comment type="catalytic activity">
    <reaction evidence="20">
        <text>L-seryl-[protein] + ATP = O-phospho-L-seryl-[protein] + ADP + H(+)</text>
        <dbReference type="Rhea" id="RHEA:17989"/>
        <dbReference type="Rhea" id="RHEA-COMP:9863"/>
        <dbReference type="Rhea" id="RHEA-COMP:11604"/>
        <dbReference type="ChEBI" id="CHEBI:15378"/>
        <dbReference type="ChEBI" id="CHEBI:29999"/>
        <dbReference type="ChEBI" id="CHEBI:30616"/>
        <dbReference type="ChEBI" id="CHEBI:83421"/>
        <dbReference type="ChEBI" id="CHEBI:456216"/>
        <dbReference type="EC" id="2.7.11.1"/>
    </reaction>
</comment>
<dbReference type="InterPro" id="IPR032675">
    <property type="entry name" value="LRR_dom_sf"/>
</dbReference>
<evidence type="ECO:0000256" key="17">
    <source>
        <dbReference type="ARBA" id="ARBA00023170"/>
    </source>
</evidence>
<dbReference type="GO" id="GO:0004674">
    <property type="term" value="F:protein serine/threonine kinase activity"/>
    <property type="evidence" value="ECO:0007669"/>
    <property type="project" value="UniProtKB-KW"/>
</dbReference>
<dbReference type="InterPro" id="IPR013210">
    <property type="entry name" value="LRR_N_plant-typ"/>
</dbReference>
<evidence type="ECO:0000256" key="7">
    <source>
        <dbReference type="ARBA" id="ARBA00022614"/>
    </source>
</evidence>
<keyword evidence="10" id="KW-0732">Signal</keyword>
<evidence type="ECO:0000256" key="3">
    <source>
        <dbReference type="ARBA" id="ARBA00012513"/>
    </source>
</evidence>
<keyword evidence="18" id="KW-0325">Glycoprotein</keyword>
<dbReference type="SMART" id="SM00369">
    <property type="entry name" value="LRR_TYP"/>
    <property type="match status" value="10"/>
</dbReference>
<evidence type="ECO:0000313" key="23">
    <source>
        <dbReference type="EMBL" id="KAB2021874.1"/>
    </source>
</evidence>
<dbReference type="SUPFAM" id="SSF56112">
    <property type="entry name" value="Protein kinase-like (PK-like)"/>
    <property type="match status" value="1"/>
</dbReference>
<keyword evidence="14" id="KW-0067">ATP-binding</keyword>
<evidence type="ECO:0000259" key="22">
    <source>
        <dbReference type="PROSITE" id="PS50011"/>
    </source>
</evidence>
<comment type="subcellular location">
    <subcellularLocation>
        <location evidence="1">Cell membrane</location>
        <topology evidence="1">Single-pass type I membrane protein</topology>
    </subcellularLocation>
</comment>
<evidence type="ECO:0000256" key="20">
    <source>
        <dbReference type="ARBA" id="ARBA00048679"/>
    </source>
</evidence>
<dbReference type="InterPro" id="IPR000719">
    <property type="entry name" value="Prot_kinase_dom"/>
</dbReference>
<dbReference type="GO" id="GO:0099402">
    <property type="term" value="P:plant organ development"/>
    <property type="evidence" value="ECO:0007669"/>
    <property type="project" value="UniProtKB-ARBA"/>
</dbReference>
<dbReference type="InterPro" id="IPR051716">
    <property type="entry name" value="Plant_RL_S/T_kinase"/>
</dbReference>
<dbReference type="Pfam" id="PF13855">
    <property type="entry name" value="LRR_8"/>
    <property type="match status" value="1"/>
</dbReference>
<keyword evidence="13" id="KW-0418">Kinase</keyword>
<accession>A0A5J5QU82</accession>
<keyword evidence="15 21" id="KW-1133">Transmembrane helix</keyword>
<dbReference type="OrthoDB" id="676979at2759"/>
<comment type="similarity">
    <text evidence="2">Belongs to the RLP family.</text>
</comment>
<keyword evidence="12" id="KW-0547">Nucleotide-binding</keyword>
<keyword evidence="9 21" id="KW-0812">Transmembrane</keyword>
<feature type="domain" description="Protein kinase" evidence="22">
    <location>
        <begin position="717"/>
        <end position="959"/>
    </location>
</feature>
<keyword evidence="11" id="KW-0677">Repeat</keyword>
<dbReference type="Proteomes" id="UP000327439">
    <property type="component" value="Chromosome D07"/>
</dbReference>
<dbReference type="GO" id="GO:0009653">
    <property type="term" value="P:anatomical structure morphogenesis"/>
    <property type="evidence" value="ECO:0007669"/>
    <property type="project" value="UniProtKB-ARBA"/>
</dbReference>
<dbReference type="AlphaFoldDB" id="A0A5J5QU82"/>
<dbReference type="EMBL" id="CM018221">
    <property type="protein sequence ID" value="KAB2021874.1"/>
    <property type="molecule type" value="Genomic_DNA"/>
</dbReference>
<dbReference type="FunFam" id="3.80.10.10:FF:000111">
    <property type="entry name" value="LRR receptor-like serine/threonine-protein kinase ERECTA"/>
    <property type="match status" value="1"/>
</dbReference>
<keyword evidence="5" id="KW-0723">Serine/threonine-protein kinase</keyword>
<dbReference type="GO" id="GO:0005886">
    <property type="term" value="C:plasma membrane"/>
    <property type="evidence" value="ECO:0007669"/>
    <property type="project" value="UniProtKB-SubCell"/>
</dbReference>
<evidence type="ECO:0000256" key="12">
    <source>
        <dbReference type="ARBA" id="ARBA00022741"/>
    </source>
</evidence>
<keyword evidence="6" id="KW-0597">Phosphoprotein</keyword>
<evidence type="ECO:0000256" key="19">
    <source>
        <dbReference type="ARBA" id="ARBA00047899"/>
    </source>
</evidence>
<dbReference type="InterPro" id="IPR055414">
    <property type="entry name" value="LRR_R13L4/SHOC2-like"/>
</dbReference>
<dbReference type="SUPFAM" id="SSF52058">
    <property type="entry name" value="L domain-like"/>
    <property type="match status" value="1"/>
</dbReference>
<dbReference type="FunFam" id="3.80.10.10:FF:000095">
    <property type="entry name" value="LRR receptor-like serine/threonine-protein kinase GSO1"/>
    <property type="match status" value="1"/>
</dbReference>
<dbReference type="Gene3D" id="1.10.510.10">
    <property type="entry name" value="Transferase(Phosphotransferase) domain 1"/>
    <property type="match status" value="1"/>
</dbReference>
<keyword evidence="8" id="KW-0808">Transferase</keyword>
<dbReference type="Pfam" id="PF23598">
    <property type="entry name" value="LRR_14"/>
    <property type="match status" value="1"/>
</dbReference>
<gene>
    <name evidence="23" type="ORF">ES319_D07G170300v1</name>
</gene>
<dbReference type="FunFam" id="3.30.200.20:FF:000309">
    <property type="entry name" value="Leucine-rich repeat receptor protein kinase MSP1"/>
    <property type="match status" value="1"/>
</dbReference>
<reference evidence="24" key="1">
    <citation type="journal article" date="2020" name="Nat. Genet.">
        <title>Genomic diversifications of five Gossypium allopolyploid species and their impact on cotton improvement.</title>
        <authorList>
            <person name="Chen Z.J."/>
            <person name="Sreedasyam A."/>
            <person name="Ando A."/>
            <person name="Song Q."/>
            <person name="De Santiago L.M."/>
            <person name="Hulse-Kemp A.M."/>
            <person name="Ding M."/>
            <person name="Ye W."/>
            <person name="Kirkbride R.C."/>
            <person name="Jenkins J."/>
            <person name="Plott C."/>
            <person name="Lovell J."/>
            <person name="Lin Y.M."/>
            <person name="Vaughn R."/>
            <person name="Liu B."/>
            <person name="Simpson S."/>
            <person name="Scheffler B.E."/>
            <person name="Wen L."/>
            <person name="Saski C.A."/>
            <person name="Grover C.E."/>
            <person name="Hu G."/>
            <person name="Conover J.L."/>
            <person name="Carlson J.W."/>
            <person name="Shu S."/>
            <person name="Boston L.B."/>
            <person name="Williams M."/>
            <person name="Peterson D.G."/>
            <person name="McGee K."/>
            <person name="Jones D.C."/>
            <person name="Wendel J.F."/>
            <person name="Stelly D.M."/>
            <person name="Grimwood J."/>
            <person name="Schmutz J."/>
        </authorList>
    </citation>
    <scope>NUCLEOTIDE SEQUENCE [LARGE SCALE GENOMIC DNA]</scope>
    <source>
        <strain evidence="24">cv. 3-79</strain>
    </source>
</reference>
<dbReference type="EC" id="2.7.11.1" evidence="3"/>
<evidence type="ECO:0000256" key="1">
    <source>
        <dbReference type="ARBA" id="ARBA00004251"/>
    </source>
</evidence>